<dbReference type="AlphaFoldDB" id="A0AAD9SFN7"/>
<evidence type="ECO:0000256" key="1">
    <source>
        <dbReference type="SAM" id="MobiDB-lite"/>
    </source>
</evidence>
<feature type="region of interest" description="Disordered" evidence="1">
    <location>
        <begin position="141"/>
        <end position="256"/>
    </location>
</feature>
<feature type="compositionally biased region" description="Acidic residues" evidence="1">
    <location>
        <begin position="166"/>
        <end position="183"/>
    </location>
</feature>
<proteinExistence type="predicted"/>
<reference evidence="2" key="1">
    <citation type="submission" date="2023-06" db="EMBL/GenBank/DDBJ databases">
        <authorList>
            <person name="Noh H."/>
        </authorList>
    </citation>
    <scope>NUCLEOTIDE SEQUENCE</scope>
    <source>
        <strain evidence="2">DUCC20226</strain>
    </source>
</reference>
<accession>A0AAD9SFN7</accession>
<dbReference type="EMBL" id="JAUJFL010000003">
    <property type="protein sequence ID" value="KAK2606694.1"/>
    <property type="molecule type" value="Genomic_DNA"/>
</dbReference>
<keyword evidence="3" id="KW-1185">Reference proteome</keyword>
<gene>
    <name evidence="2" type="ORF">N8I77_005425</name>
</gene>
<organism evidence="2 3">
    <name type="scientific">Phomopsis amygdali</name>
    <name type="common">Fusicoccum amygdali</name>
    <dbReference type="NCBI Taxonomy" id="1214568"/>
    <lineage>
        <taxon>Eukaryota</taxon>
        <taxon>Fungi</taxon>
        <taxon>Dikarya</taxon>
        <taxon>Ascomycota</taxon>
        <taxon>Pezizomycotina</taxon>
        <taxon>Sordariomycetes</taxon>
        <taxon>Sordariomycetidae</taxon>
        <taxon>Diaporthales</taxon>
        <taxon>Diaporthaceae</taxon>
        <taxon>Diaporthe</taxon>
    </lineage>
</organism>
<dbReference type="Proteomes" id="UP001265746">
    <property type="component" value="Unassembled WGS sequence"/>
</dbReference>
<comment type="caution">
    <text evidence="2">The sequence shown here is derived from an EMBL/GenBank/DDBJ whole genome shotgun (WGS) entry which is preliminary data.</text>
</comment>
<name>A0AAD9SFN7_PHOAM</name>
<evidence type="ECO:0000313" key="3">
    <source>
        <dbReference type="Proteomes" id="UP001265746"/>
    </source>
</evidence>
<feature type="compositionally biased region" description="Basic and acidic residues" evidence="1">
    <location>
        <begin position="141"/>
        <end position="165"/>
    </location>
</feature>
<protein>
    <submittedName>
        <fullName evidence="2">Uncharacterized protein</fullName>
    </submittedName>
</protein>
<evidence type="ECO:0000313" key="2">
    <source>
        <dbReference type="EMBL" id="KAK2606694.1"/>
    </source>
</evidence>
<sequence length="256" mass="29423">MNYTTAHNREQILESADEDYEDCEQAIKIVCSMLSHTLIAETASFMTLASRKLYPVAMRGNPATPAATSLREYHFIVLMVKLASSHADGRAQDFADNRFAVHNLLLEERKHEHLAEHFRMLMGLWVKEAWDKQREEDMEKQQRHAWEKKTKKLQEERERKRHEAENSDQDNDSDINSDSDDTATQESHSPASPAVQIDGEDDDEIVAPNLFALMASRENDTYEDEETASEKDKTSSDEMEMSSDEETSLDEEMFGE</sequence>
<feature type="compositionally biased region" description="Acidic residues" evidence="1">
    <location>
        <begin position="237"/>
        <end position="256"/>
    </location>
</feature>